<dbReference type="InterPro" id="IPR020459">
    <property type="entry name" value="AMP-binding"/>
</dbReference>
<feature type="domain" description="AMP-dependent synthetase/ligase" evidence="2">
    <location>
        <begin position="186"/>
        <end position="538"/>
    </location>
</feature>
<dbReference type="InterPro" id="IPR045851">
    <property type="entry name" value="AMP-bd_C_sf"/>
</dbReference>
<dbReference type="InterPro" id="IPR010071">
    <property type="entry name" value="AA_adenyl_dom"/>
</dbReference>
<dbReference type="Pfam" id="PF00501">
    <property type="entry name" value="AMP-binding"/>
    <property type="match status" value="1"/>
</dbReference>
<dbReference type="EMBL" id="JABXJJ020000004">
    <property type="protein sequence ID" value="MDI5968585.1"/>
    <property type="molecule type" value="Genomic_DNA"/>
</dbReference>
<dbReference type="FunFam" id="3.40.50.980:FF:000001">
    <property type="entry name" value="Non-ribosomal peptide synthetase"/>
    <property type="match status" value="1"/>
</dbReference>
<dbReference type="Gene3D" id="3.30.300.30">
    <property type="match status" value="1"/>
</dbReference>
<gene>
    <name evidence="4" type="ORF">POF50_004360</name>
</gene>
<dbReference type="InterPro" id="IPR042099">
    <property type="entry name" value="ANL_N_sf"/>
</dbReference>
<dbReference type="AlphaFoldDB" id="A0AA90H4D7"/>
<dbReference type="PANTHER" id="PTHR45527:SF1">
    <property type="entry name" value="FATTY ACID SYNTHASE"/>
    <property type="match status" value="1"/>
</dbReference>
<evidence type="ECO:0000313" key="4">
    <source>
        <dbReference type="EMBL" id="MDI5968585.1"/>
    </source>
</evidence>
<accession>A0AA90H4D7</accession>
<proteinExistence type="predicted"/>
<protein>
    <submittedName>
        <fullName evidence="4">Amino acid adenylation domain-containing protein</fullName>
    </submittedName>
</protein>
<comment type="caution">
    <text evidence="4">The sequence shown here is derived from an EMBL/GenBank/DDBJ whole genome shotgun (WGS) entry which is preliminary data.</text>
</comment>
<dbReference type="Gene3D" id="3.40.50.12780">
    <property type="entry name" value="N-terminal domain of ligase-like"/>
    <property type="match status" value="1"/>
</dbReference>
<dbReference type="FunFam" id="3.40.50.12780:FF:000012">
    <property type="entry name" value="Non-ribosomal peptide synthetase"/>
    <property type="match status" value="1"/>
</dbReference>
<dbReference type="GO" id="GO:0005737">
    <property type="term" value="C:cytoplasm"/>
    <property type="evidence" value="ECO:0007669"/>
    <property type="project" value="TreeGrafter"/>
</dbReference>
<dbReference type="InterPro" id="IPR025110">
    <property type="entry name" value="AMP-bd_C"/>
</dbReference>
<dbReference type="PRINTS" id="PR00154">
    <property type="entry name" value="AMPBINDING"/>
</dbReference>
<dbReference type="SUPFAM" id="SSF56801">
    <property type="entry name" value="Acetyl-CoA synthetase-like"/>
    <property type="match status" value="1"/>
</dbReference>
<dbReference type="InterPro" id="IPR000873">
    <property type="entry name" value="AMP-dep_synth/lig_dom"/>
</dbReference>
<evidence type="ECO:0000259" key="3">
    <source>
        <dbReference type="Pfam" id="PF13193"/>
    </source>
</evidence>
<dbReference type="GO" id="GO:0044550">
    <property type="term" value="P:secondary metabolite biosynthetic process"/>
    <property type="evidence" value="ECO:0007669"/>
    <property type="project" value="TreeGrafter"/>
</dbReference>
<evidence type="ECO:0000259" key="2">
    <source>
        <dbReference type="Pfam" id="PF00501"/>
    </source>
</evidence>
<dbReference type="PROSITE" id="PS00455">
    <property type="entry name" value="AMP_BINDING"/>
    <property type="match status" value="1"/>
</dbReference>
<feature type="region of interest" description="Disordered" evidence="1">
    <location>
        <begin position="665"/>
        <end position="687"/>
    </location>
</feature>
<dbReference type="NCBIfam" id="TIGR01733">
    <property type="entry name" value="AA-adenyl-dom"/>
    <property type="match status" value="1"/>
</dbReference>
<dbReference type="RefSeq" id="WP_271313257.1">
    <property type="nucleotide sequence ID" value="NZ_JABXJJ020000004.1"/>
</dbReference>
<evidence type="ECO:0000256" key="1">
    <source>
        <dbReference type="SAM" id="MobiDB-lite"/>
    </source>
</evidence>
<dbReference type="CDD" id="cd05930">
    <property type="entry name" value="A_NRPS"/>
    <property type="match status" value="1"/>
</dbReference>
<dbReference type="PANTHER" id="PTHR45527">
    <property type="entry name" value="NONRIBOSOMAL PEPTIDE SYNTHETASE"/>
    <property type="match status" value="1"/>
</dbReference>
<dbReference type="GO" id="GO:0031177">
    <property type="term" value="F:phosphopantetheine binding"/>
    <property type="evidence" value="ECO:0007669"/>
    <property type="project" value="TreeGrafter"/>
</dbReference>
<feature type="domain" description="AMP-binding enzyme C-terminal" evidence="3">
    <location>
        <begin position="595"/>
        <end position="668"/>
    </location>
</feature>
<dbReference type="InterPro" id="IPR020845">
    <property type="entry name" value="AMP-binding_CS"/>
</dbReference>
<dbReference type="GO" id="GO:0043041">
    <property type="term" value="P:amino acid activation for nonribosomal peptide biosynthetic process"/>
    <property type="evidence" value="ECO:0007669"/>
    <property type="project" value="TreeGrafter"/>
</dbReference>
<name>A0AA90H4D7_9ACTN</name>
<reference evidence="4" key="1">
    <citation type="submission" date="2023-05" db="EMBL/GenBank/DDBJ databases">
        <title>Streptantibioticus silvisoli sp. nov., acidotolerant actinomycetes 1 from pine litter.</title>
        <authorList>
            <person name="Swiecimska M."/>
            <person name="Golinska P."/>
            <person name="Sangal V."/>
            <person name="Wachnowicz B."/>
            <person name="Goodfellow M."/>
        </authorList>
    </citation>
    <scope>NUCLEOTIDE SEQUENCE</scope>
    <source>
        <strain evidence="4">SL13</strain>
    </source>
</reference>
<sequence>MTGTGRFAGAGPDAAPAAATAALGPDKTELFRLTAAVLGLSYVTHDDTPVVRVAHGGAPARTIAVPVDPAESGAALVSVVDAARATDDEGQHLVCFGTEPSGAFRLALVLSGDHVRCVHDGSPGAELDAATLVSVYGTVLTRLLADPGMPVGEHELLEGAERDRVLREFNATAHPLPQERTLHGTFHAQALRTPDAVAVSTDRASLTYAELDERTDRLARHLMGRGVGRGAVVAVLMERCLDLPVAVIGILKAGCAYLPLDPAAPPERLAGLVEQSGAPLVIAQPGLPVPAEIGAPSMTLEEPGLFDGPAPGFQSHGGPGDLAYVIYTSGSTGRPKGVMVEHESVVNRLNWMQRRYPLTERDTLLQKTPVVFDVSVWELFWWFFAGARMHLLAPGMERFPLAISKTVRKQGVSVLHFVPSMLGMFLEYLHDGGGDASALASLRWCFSSGESLPAGLVTGFGELFGDQGATLVNLYGPTEATVDVTSYDCPPTPFTGVVPIGRPIDNTRVYVLRDGRPMPVGVYGTLFLAGAGVARGYLGDPGQTERRFVPEFGAADGRMYDTGDIGRWLPSGDVEYLGRTDNQVKLRGIRIDLGEIESVLLGVPGVAECVVVLESPDPSLPRLRAAVSGPRTLTADALREHASRWLPQYMVPVVHHRFERLPRTGSGKLDRRSLSDPQYVRDNGDAL</sequence>
<organism evidence="4">
    <name type="scientific">Streptantibioticus silvisoli</name>
    <dbReference type="NCBI Taxonomy" id="2705255"/>
    <lineage>
        <taxon>Bacteria</taxon>
        <taxon>Bacillati</taxon>
        <taxon>Actinomycetota</taxon>
        <taxon>Actinomycetes</taxon>
        <taxon>Kitasatosporales</taxon>
        <taxon>Streptomycetaceae</taxon>
        <taxon>Streptantibioticus</taxon>
    </lineage>
</organism>
<dbReference type="Pfam" id="PF13193">
    <property type="entry name" value="AMP-binding_C"/>
    <property type="match status" value="1"/>
</dbReference>